<dbReference type="OrthoDB" id="121740at2157"/>
<proteinExistence type="predicted"/>
<dbReference type="InterPro" id="IPR000390">
    <property type="entry name" value="Small_drug/metabolite_transptr"/>
</dbReference>
<dbReference type="InterPro" id="IPR045324">
    <property type="entry name" value="Small_multidrug_res"/>
</dbReference>
<evidence type="ECO:0000313" key="8">
    <source>
        <dbReference type="EMBL" id="PWB86367.1"/>
    </source>
</evidence>
<dbReference type="Gene3D" id="1.10.3730.20">
    <property type="match status" value="1"/>
</dbReference>
<keyword evidence="6 7" id="KW-0472">Membrane</keyword>
<dbReference type="GO" id="GO:0005886">
    <property type="term" value="C:plasma membrane"/>
    <property type="evidence" value="ECO:0007669"/>
    <property type="project" value="UniProtKB-SubCell"/>
</dbReference>
<evidence type="ECO:0000256" key="7">
    <source>
        <dbReference type="SAM" id="Phobius"/>
    </source>
</evidence>
<keyword evidence="5 7" id="KW-1133">Transmembrane helix</keyword>
<dbReference type="InterPro" id="IPR037185">
    <property type="entry name" value="EmrE-like"/>
</dbReference>
<accession>A0A2U1S8C2</accession>
<dbReference type="FunFam" id="1.10.3730.20:FF:000001">
    <property type="entry name" value="Quaternary ammonium compound resistance transporter SugE"/>
    <property type="match status" value="1"/>
</dbReference>
<name>A0A2U1S8C2_9EURY</name>
<dbReference type="PANTHER" id="PTHR30561">
    <property type="entry name" value="SMR FAMILY PROTON-DEPENDENT DRUG EFFLUX TRANSPORTER SUGE"/>
    <property type="match status" value="1"/>
</dbReference>
<dbReference type="GO" id="GO:0022857">
    <property type="term" value="F:transmembrane transporter activity"/>
    <property type="evidence" value="ECO:0007669"/>
    <property type="project" value="InterPro"/>
</dbReference>
<evidence type="ECO:0000256" key="1">
    <source>
        <dbReference type="ARBA" id="ARBA00004651"/>
    </source>
</evidence>
<dbReference type="AlphaFoldDB" id="A0A2U1S8C2"/>
<dbReference type="SUPFAM" id="SSF103481">
    <property type="entry name" value="Multidrug resistance efflux transporter EmrE"/>
    <property type="match status" value="1"/>
</dbReference>
<feature type="transmembrane region" description="Helical" evidence="7">
    <location>
        <begin position="32"/>
        <end position="51"/>
    </location>
</feature>
<feature type="transmembrane region" description="Helical" evidence="7">
    <location>
        <begin position="85"/>
        <end position="103"/>
    </location>
</feature>
<organism evidence="8 9">
    <name type="scientific">Methanobrevibacter woesei</name>
    <dbReference type="NCBI Taxonomy" id="190976"/>
    <lineage>
        <taxon>Archaea</taxon>
        <taxon>Methanobacteriati</taxon>
        <taxon>Methanobacteriota</taxon>
        <taxon>Methanomada group</taxon>
        <taxon>Methanobacteria</taxon>
        <taxon>Methanobacteriales</taxon>
        <taxon>Methanobacteriaceae</taxon>
        <taxon>Methanobrevibacter</taxon>
    </lineage>
</organism>
<sequence length="106" mass="11695">MNSWIYLIIAGIFEMLWVLSLELSDGFSKVKYILLTIVFMIISIVLLSFSFETIPMGTAYACWTAIGAIGVIIIGMIFFNESTSFVRLGFIAMVIIGIVGLKLTTA</sequence>
<comment type="caution">
    <text evidence="8">The sequence shown here is derived from an EMBL/GenBank/DDBJ whole genome shotgun (WGS) entry which is preliminary data.</text>
</comment>
<keyword evidence="3" id="KW-1003">Cell membrane</keyword>
<evidence type="ECO:0000256" key="5">
    <source>
        <dbReference type="ARBA" id="ARBA00022989"/>
    </source>
</evidence>
<evidence type="ECO:0000256" key="6">
    <source>
        <dbReference type="ARBA" id="ARBA00023136"/>
    </source>
</evidence>
<comment type="subcellular location">
    <subcellularLocation>
        <location evidence="1">Cell membrane</location>
        <topology evidence="1">Multi-pass membrane protein</topology>
    </subcellularLocation>
</comment>
<keyword evidence="9" id="KW-1185">Reference proteome</keyword>
<evidence type="ECO:0000256" key="4">
    <source>
        <dbReference type="ARBA" id="ARBA00022692"/>
    </source>
</evidence>
<dbReference type="RefSeq" id="WP_116669991.1">
    <property type="nucleotide sequence ID" value="NZ_CASEFK010000001.1"/>
</dbReference>
<feature type="transmembrane region" description="Helical" evidence="7">
    <location>
        <begin position="6"/>
        <end position="23"/>
    </location>
</feature>
<dbReference type="PANTHER" id="PTHR30561:SF0">
    <property type="entry name" value="GUANIDINIUM EXPORTER"/>
    <property type="match status" value="1"/>
</dbReference>
<keyword evidence="2" id="KW-0813">Transport</keyword>
<dbReference type="EMBL" id="MZGU01000004">
    <property type="protein sequence ID" value="PWB86367.1"/>
    <property type="molecule type" value="Genomic_DNA"/>
</dbReference>
<evidence type="ECO:0000256" key="2">
    <source>
        <dbReference type="ARBA" id="ARBA00022448"/>
    </source>
</evidence>
<dbReference type="Proteomes" id="UP000245577">
    <property type="component" value="Unassembled WGS sequence"/>
</dbReference>
<gene>
    <name evidence="8" type="primary">sugE_2</name>
    <name evidence="8" type="ORF">MBBWO_12220</name>
</gene>
<dbReference type="Pfam" id="PF00893">
    <property type="entry name" value="Multi_Drug_Res"/>
    <property type="match status" value="1"/>
</dbReference>
<protein>
    <submittedName>
        <fullName evidence="8">Quaternary ammonium compound-resistance protein SugE</fullName>
    </submittedName>
</protein>
<evidence type="ECO:0000256" key="3">
    <source>
        <dbReference type="ARBA" id="ARBA00022475"/>
    </source>
</evidence>
<feature type="transmembrane region" description="Helical" evidence="7">
    <location>
        <begin position="57"/>
        <end position="78"/>
    </location>
</feature>
<keyword evidence="4 7" id="KW-0812">Transmembrane</keyword>
<evidence type="ECO:0000313" key="9">
    <source>
        <dbReference type="Proteomes" id="UP000245577"/>
    </source>
</evidence>
<reference evidence="8 9" key="1">
    <citation type="submission" date="2017-03" db="EMBL/GenBank/DDBJ databases">
        <title>Genome sequence of Methanobrevibacter wosei.</title>
        <authorList>
            <person name="Poehlein A."/>
            <person name="Seedorf H."/>
            <person name="Daniel R."/>
        </authorList>
    </citation>
    <scope>NUCLEOTIDE SEQUENCE [LARGE SCALE GENOMIC DNA]</scope>
    <source>
        <strain evidence="8 9">DSM 11979</strain>
    </source>
</reference>